<evidence type="ECO:0000256" key="2">
    <source>
        <dbReference type="ARBA" id="ARBA00023125"/>
    </source>
</evidence>
<dbReference type="GO" id="GO:0003700">
    <property type="term" value="F:DNA-binding transcription factor activity"/>
    <property type="evidence" value="ECO:0007669"/>
    <property type="project" value="InterPro"/>
</dbReference>
<dbReference type="Pfam" id="PF00392">
    <property type="entry name" value="GntR"/>
    <property type="match status" value="1"/>
</dbReference>
<dbReference type="SMART" id="SM00895">
    <property type="entry name" value="FCD"/>
    <property type="match status" value="1"/>
</dbReference>
<evidence type="ECO:0000256" key="1">
    <source>
        <dbReference type="ARBA" id="ARBA00023015"/>
    </source>
</evidence>
<evidence type="ECO:0000259" key="4">
    <source>
        <dbReference type="PROSITE" id="PS50949"/>
    </source>
</evidence>
<dbReference type="PANTHER" id="PTHR43537:SF24">
    <property type="entry name" value="GLUCONATE OPERON TRANSCRIPTIONAL REPRESSOR"/>
    <property type="match status" value="1"/>
</dbReference>
<dbReference type="SMART" id="SM00345">
    <property type="entry name" value="HTH_GNTR"/>
    <property type="match status" value="1"/>
</dbReference>
<evidence type="ECO:0000313" key="6">
    <source>
        <dbReference type="Proteomes" id="UP000076603"/>
    </source>
</evidence>
<dbReference type="AlphaFoldDB" id="A0A161YP71"/>
<keyword evidence="6" id="KW-1185">Reference proteome</keyword>
<organism evidence="5 6">
    <name type="scientific">Clostridium magnum DSM 2767</name>
    <dbReference type="NCBI Taxonomy" id="1121326"/>
    <lineage>
        <taxon>Bacteria</taxon>
        <taxon>Bacillati</taxon>
        <taxon>Bacillota</taxon>
        <taxon>Clostridia</taxon>
        <taxon>Eubacteriales</taxon>
        <taxon>Clostridiaceae</taxon>
        <taxon>Clostridium</taxon>
    </lineage>
</organism>
<comment type="caution">
    <text evidence="5">The sequence shown here is derived from an EMBL/GenBank/DDBJ whole genome shotgun (WGS) entry which is preliminary data.</text>
</comment>
<reference evidence="5 6" key="1">
    <citation type="submission" date="2016-04" db="EMBL/GenBank/DDBJ databases">
        <title>Genome sequence of Clostridium magnum DSM 2767.</title>
        <authorList>
            <person name="Poehlein A."/>
            <person name="Uhlig R."/>
            <person name="Fischer R."/>
            <person name="Bahl H."/>
            <person name="Daniel R."/>
        </authorList>
    </citation>
    <scope>NUCLEOTIDE SEQUENCE [LARGE SCALE GENOMIC DNA]</scope>
    <source>
        <strain evidence="5 6">DSM 2767</strain>
    </source>
</reference>
<dbReference type="Pfam" id="PF07729">
    <property type="entry name" value="FCD"/>
    <property type="match status" value="1"/>
</dbReference>
<dbReference type="Gene3D" id="1.10.10.10">
    <property type="entry name" value="Winged helix-like DNA-binding domain superfamily/Winged helix DNA-binding domain"/>
    <property type="match status" value="1"/>
</dbReference>
<dbReference type="GO" id="GO:0003677">
    <property type="term" value="F:DNA binding"/>
    <property type="evidence" value="ECO:0007669"/>
    <property type="project" value="UniProtKB-KW"/>
</dbReference>
<proteinExistence type="predicted"/>
<dbReference type="SUPFAM" id="SSF48008">
    <property type="entry name" value="GntR ligand-binding domain-like"/>
    <property type="match status" value="1"/>
</dbReference>
<gene>
    <name evidence="5" type="primary">mcbR_3</name>
    <name evidence="5" type="ORF">CLMAG_23760</name>
</gene>
<dbReference type="EMBL" id="LWAE01000002">
    <property type="protein sequence ID" value="KZL92562.1"/>
    <property type="molecule type" value="Genomic_DNA"/>
</dbReference>
<dbReference type="CDD" id="cd07377">
    <property type="entry name" value="WHTH_GntR"/>
    <property type="match status" value="1"/>
</dbReference>
<accession>A0A161YP71</accession>
<dbReference type="SUPFAM" id="SSF46785">
    <property type="entry name" value="Winged helix' DNA-binding domain"/>
    <property type="match status" value="1"/>
</dbReference>
<dbReference type="OrthoDB" id="389878at2"/>
<keyword evidence="3" id="KW-0804">Transcription</keyword>
<evidence type="ECO:0000256" key="3">
    <source>
        <dbReference type="ARBA" id="ARBA00023163"/>
    </source>
</evidence>
<dbReference type="Gene3D" id="1.20.120.530">
    <property type="entry name" value="GntR ligand-binding domain-like"/>
    <property type="match status" value="1"/>
</dbReference>
<dbReference type="InterPro" id="IPR011711">
    <property type="entry name" value="GntR_C"/>
</dbReference>
<dbReference type="InterPro" id="IPR008920">
    <property type="entry name" value="TF_FadR/GntR_C"/>
</dbReference>
<dbReference type="PANTHER" id="PTHR43537">
    <property type="entry name" value="TRANSCRIPTIONAL REGULATOR, GNTR FAMILY"/>
    <property type="match status" value="1"/>
</dbReference>
<protein>
    <submittedName>
        <fullName evidence="5">HTH-type transcriptional regulator McbR</fullName>
    </submittedName>
</protein>
<dbReference type="Proteomes" id="UP000076603">
    <property type="component" value="Unassembled WGS sequence"/>
</dbReference>
<dbReference type="InterPro" id="IPR000524">
    <property type="entry name" value="Tscrpt_reg_HTH_GntR"/>
</dbReference>
<dbReference type="RefSeq" id="WP_066622124.1">
    <property type="nucleotide sequence ID" value="NZ_FQXL01000036.1"/>
</dbReference>
<dbReference type="InterPro" id="IPR036390">
    <property type="entry name" value="WH_DNA-bd_sf"/>
</dbReference>
<keyword evidence="1" id="KW-0805">Transcription regulation</keyword>
<evidence type="ECO:0000313" key="5">
    <source>
        <dbReference type="EMBL" id="KZL92562.1"/>
    </source>
</evidence>
<dbReference type="PATRIC" id="fig|1121326.3.peg.2373"/>
<dbReference type="STRING" id="1121326.CLMAG_23760"/>
<dbReference type="PROSITE" id="PS50949">
    <property type="entry name" value="HTH_GNTR"/>
    <property type="match status" value="1"/>
</dbReference>
<dbReference type="InterPro" id="IPR036388">
    <property type="entry name" value="WH-like_DNA-bd_sf"/>
</dbReference>
<keyword evidence="2" id="KW-0238">DNA-binding</keyword>
<name>A0A161YP71_9CLOT</name>
<sequence length="213" mass="24242">MDQPQSLLEFALTKIRDNIQSGKYPPGSKLSSKDISEELGISRTPINAAINRLVAEGLAEAIPRRGNIVTQLSAKKVNDIADVRTMIETHAAKVAVKNVEKHPEIISEMESLLEEFENIGDEDFSIATKLESRFHTLLVMLSENDQLIKLFQINWSVGALYHVHRYSKIPLSYQYKSFNKGHRKIVKLLKEKDAEELCSFVEEHLAVCYDFRK</sequence>
<feature type="domain" description="HTH gntR-type" evidence="4">
    <location>
        <begin position="5"/>
        <end position="72"/>
    </location>
</feature>